<dbReference type="RefSeq" id="WP_040740915.1">
    <property type="nucleotide sequence ID" value="NZ_QJKF01000012.1"/>
</dbReference>
<evidence type="ECO:0000256" key="1">
    <source>
        <dbReference type="SAM" id="SignalP"/>
    </source>
</evidence>
<protein>
    <submittedName>
        <fullName evidence="2">Uncharacterized protein</fullName>
    </submittedName>
</protein>
<accession>A0A318JUE0</accession>
<evidence type="ECO:0000313" key="3">
    <source>
        <dbReference type="Proteomes" id="UP000247569"/>
    </source>
</evidence>
<organism evidence="2 3">
    <name type="scientific">Nocardia tenerifensis</name>
    <dbReference type="NCBI Taxonomy" id="228006"/>
    <lineage>
        <taxon>Bacteria</taxon>
        <taxon>Bacillati</taxon>
        <taxon>Actinomycetota</taxon>
        <taxon>Actinomycetes</taxon>
        <taxon>Mycobacteriales</taxon>
        <taxon>Nocardiaceae</taxon>
        <taxon>Nocardia</taxon>
    </lineage>
</organism>
<gene>
    <name evidence="2" type="ORF">DFR70_112189</name>
</gene>
<name>A0A318JUE0_9NOCA</name>
<feature type="chain" id="PRO_5039427484" evidence="1">
    <location>
        <begin position="22"/>
        <end position="77"/>
    </location>
</feature>
<dbReference type="OrthoDB" id="9967963at2"/>
<comment type="caution">
    <text evidence="2">The sequence shown here is derived from an EMBL/GenBank/DDBJ whole genome shotgun (WGS) entry which is preliminary data.</text>
</comment>
<dbReference type="Proteomes" id="UP000247569">
    <property type="component" value="Unassembled WGS sequence"/>
</dbReference>
<keyword evidence="1" id="KW-0732">Signal</keyword>
<dbReference type="AlphaFoldDB" id="A0A318JUE0"/>
<feature type="signal peptide" evidence="1">
    <location>
        <begin position="1"/>
        <end position="21"/>
    </location>
</feature>
<reference evidence="2 3" key="1">
    <citation type="submission" date="2018-05" db="EMBL/GenBank/DDBJ databases">
        <title>Genomic Encyclopedia of Type Strains, Phase IV (KMG-IV): sequencing the most valuable type-strain genomes for metagenomic binning, comparative biology and taxonomic classification.</title>
        <authorList>
            <person name="Goeker M."/>
        </authorList>
    </citation>
    <scope>NUCLEOTIDE SEQUENCE [LARGE SCALE GENOMIC DNA]</scope>
    <source>
        <strain evidence="2 3">DSM 44704</strain>
    </source>
</reference>
<keyword evidence="3" id="KW-1185">Reference proteome</keyword>
<evidence type="ECO:0000313" key="2">
    <source>
        <dbReference type="EMBL" id="PXX59272.1"/>
    </source>
</evidence>
<proteinExistence type="predicted"/>
<sequence>MLGKSVAMGFAVLAVSGVATMAGAGHALANAPQTSVYPGLSPTECAKVTADARRNGAATAMCLPDGSKKQKAVITYR</sequence>
<dbReference type="EMBL" id="QJKF01000012">
    <property type="protein sequence ID" value="PXX59272.1"/>
    <property type="molecule type" value="Genomic_DNA"/>
</dbReference>